<dbReference type="RefSeq" id="WP_156331668.1">
    <property type="nucleotide sequence ID" value="NZ_CP159837.1"/>
</dbReference>
<evidence type="ECO:0000313" key="1">
    <source>
        <dbReference type="EMBL" id="XCM38712.1"/>
    </source>
</evidence>
<proteinExistence type="predicted"/>
<sequence>MVYAFTFREAIPVFPLPWRPQDPELLADWQS</sequence>
<name>A0AAU8JHL1_9CYAN</name>
<organism evidence="1">
    <name type="scientific">Planktothricoides raciborskii GIHE-MW2</name>
    <dbReference type="NCBI Taxonomy" id="2792601"/>
    <lineage>
        <taxon>Bacteria</taxon>
        <taxon>Bacillati</taxon>
        <taxon>Cyanobacteriota</taxon>
        <taxon>Cyanophyceae</taxon>
        <taxon>Oscillatoriophycideae</taxon>
        <taxon>Oscillatoriales</taxon>
        <taxon>Oscillatoriaceae</taxon>
        <taxon>Planktothricoides</taxon>
    </lineage>
</organism>
<reference evidence="1" key="1">
    <citation type="submission" date="2024-07" db="EMBL/GenBank/DDBJ databases">
        <authorList>
            <person name="Kim Y.J."/>
            <person name="Jeong J.Y."/>
        </authorList>
    </citation>
    <scope>NUCLEOTIDE SEQUENCE</scope>
    <source>
        <strain evidence="1">GIHE-MW2</strain>
    </source>
</reference>
<dbReference type="AlphaFoldDB" id="A0AAU8JHL1"/>
<gene>
    <name evidence="1" type="ORF">ABWT76_001577</name>
</gene>
<dbReference type="EMBL" id="CP159837">
    <property type="protein sequence ID" value="XCM38712.1"/>
    <property type="molecule type" value="Genomic_DNA"/>
</dbReference>
<protein>
    <submittedName>
        <fullName evidence="1">Uncharacterized protein</fullName>
    </submittedName>
</protein>
<accession>A0AAU8JHL1</accession>